<dbReference type="HAMAP" id="MF_03043">
    <property type="entry name" value="QTRT2"/>
    <property type="match status" value="1"/>
</dbReference>
<comment type="function">
    <text evidence="5">Non-catalytic subunit of the queuine tRNA-ribosyltransferase (TGT) that catalyzes the base-exchange of a guanine (G) residue with queuine (Q) at position 34 (anticodon wobble position) in tRNAs with GU(N) anticodons (tRNA-Asp, -Asn, -His and -Tyr), resulting in the hypermodified nucleoside queuosine (7-(((4,5-cis-dihydroxy-2-cyclopenten-1-yl)amino)methyl)-7-deazaguanosine).</text>
</comment>
<dbReference type="GO" id="GO:0005737">
    <property type="term" value="C:cytoplasm"/>
    <property type="evidence" value="ECO:0007669"/>
    <property type="project" value="UniProtKB-SubCell"/>
</dbReference>
<comment type="similarity">
    <text evidence="5">Belongs to the queuine tRNA-ribosyltransferase family. QTRT2 subfamily.</text>
</comment>
<dbReference type="OrthoDB" id="27601at2759"/>
<organism evidence="8 9">
    <name type="scientific">Penicillium chermesinum</name>
    <dbReference type="NCBI Taxonomy" id="63820"/>
    <lineage>
        <taxon>Eukaryota</taxon>
        <taxon>Fungi</taxon>
        <taxon>Dikarya</taxon>
        <taxon>Ascomycota</taxon>
        <taxon>Pezizomycotina</taxon>
        <taxon>Eurotiomycetes</taxon>
        <taxon>Eurotiomycetidae</taxon>
        <taxon>Eurotiales</taxon>
        <taxon>Aspergillaceae</taxon>
        <taxon>Penicillium</taxon>
    </lineage>
</organism>
<comment type="subunit">
    <text evidence="5">Heterodimer of a catalytic subunit and an accessory subunit.</text>
</comment>
<name>A0A9W9TI74_9EURO</name>
<reference evidence="8" key="2">
    <citation type="journal article" date="2023" name="IMA Fungus">
        <title>Comparative genomic study of the Penicillium genus elucidates a diverse pangenome and 15 lateral gene transfer events.</title>
        <authorList>
            <person name="Petersen C."/>
            <person name="Sorensen T."/>
            <person name="Nielsen M.R."/>
            <person name="Sondergaard T.E."/>
            <person name="Sorensen J.L."/>
            <person name="Fitzpatrick D.A."/>
            <person name="Frisvad J.C."/>
            <person name="Nielsen K.L."/>
        </authorList>
    </citation>
    <scope>NUCLEOTIDE SEQUENCE</scope>
    <source>
        <strain evidence="8">IBT 19713</strain>
    </source>
</reference>
<keyword evidence="2 5" id="KW-0819">tRNA processing</keyword>
<proteinExistence type="inferred from homology"/>
<dbReference type="EMBL" id="JAPQKS010000006">
    <property type="protein sequence ID" value="KAJ5223731.1"/>
    <property type="molecule type" value="Genomic_DNA"/>
</dbReference>
<feature type="region of interest" description="Disordered" evidence="6">
    <location>
        <begin position="397"/>
        <end position="422"/>
    </location>
</feature>
<dbReference type="Gene3D" id="3.20.20.105">
    <property type="entry name" value="Queuine tRNA-ribosyltransferase-like"/>
    <property type="match status" value="1"/>
</dbReference>
<comment type="subcellular location">
    <subcellularLocation>
        <location evidence="5">Cytoplasm</location>
    </subcellularLocation>
</comment>
<evidence type="ECO:0000313" key="9">
    <source>
        <dbReference type="Proteomes" id="UP001150941"/>
    </source>
</evidence>
<dbReference type="RefSeq" id="XP_058327914.1">
    <property type="nucleotide sequence ID" value="XM_058477569.1"/>
</dbReference>
<evidence type="ECO:0000256" key="1">
    <source>
        <dbReference type="ARBA" id="ARBA00022490"/>
    </source>
</evidence>
<evidence type="ECO:0000256" key="3">
    <source>
        <dbReference type="ARBA" id="ARBA00022723"/>
    </source>
</evidence>
<dbReference type="GO" id="GO:0046872">
    <property type="term" value="F:metal ion binding"/>
    <property type="evidence" value="ECO:0007669"/>
    <property type="project" value="UniProtKB-KW"/>
</dbReference>
<dbReference type="GO" id="GO:0008479">
    <property type="term" value="F:tRNA-guanosine(34) queuine transglycosylase activity"/>
    <property type="evidence" value="ECO:0007669"/>
    <property type="project" value="UniProtKB-UniRule"/>
</dbReference>
<feature type="domain" description="tRNA-guanine(15) transglycosylase-like" evidence="7">
    <location>
        <begin position="60"/>
        <end position="353"/>
    </location>
</feature>
<evidence type="ECO:0000259" key="7">
    <source>
        <dbReference type="Pfam" id="PF01702"/>
    </source>
</evidence>
<feature type="binding site" evidence="5">
    <location>
        <position position="291"/>
    </location>
    <ligand>
        <name>Zn(2+)</name>
        <dbReference type="ChEBI" id="CHEBI:29105"/>
    </ligand>
</feature>
<feature type="binding site" evidence="5">
    <location>
        <position position="289"/>
    </location>
    <ligand>
        <name>Zn(2+)</name>
        <dbReference type="ChEBI" id="CHEBI:29105"/>
    </ligand>
</feature>
<dbReference type="PANTHER" id="PTHR46064:SF1">
    <property type="entry name" value="QUEUINE TRNA-RIBOSYLTRANSFERASE ACCESSORY SUBUNIT 2"/>
    <property type="match status" value="1"/>
</dbReference>
<dbReference type="AlphaFoldDB" id="A0A9W9TI74"/>
<gene>
    <name evidence="8" type="ORF">N7468_008273</name>
</gene>
<evidence type="ECO:0000256" key="5">
    <source>
        <dbReference type="HAMAP-Rule" id="MF_03043"/>
    </source>
</evidence>
<dbReference type="SUPFAM" id="SSF51713">
    <property type="entry name" value="tRNA-guanine transglycosylase"/>
    <property type="match status" value="1"/>
</dbReference>
<evidence type="ECO:0000256" key="6">
    <source>
        <dbReference type="SAM" id="MobiDB-lite"/>
    </source>
</evidence>
<evidence type="ECO:0000256" key="2">
    <source>
        <dbReference type="ARBA" id="ARBA00022694"/>
    </source>
</evidence>
<protein>
    <recommendedName>
        <fullName evidence="5">Queuine tRNA-ribosyltransferase accessory subunit 2</fullName>
    </recommendedName>
    <alternativeName>
        <fullName evidence="5">Queuine tRNA-ribosyltransferase domain-containing protein 1</fullName>
    </alternativeName>
</protein>
<evidence type="ECO:0000256" key="4">
    <source>
        <dbReference type="ARBA" id="ARBA00022833"/>
    </source>
</evidence>
<dbReference type="Pfam" id="PF01702">
    <property type="entry name" value="TGT"/>
    <property type="match status" value="1"/>
</dbReference>
<keyword evidence="3 5" id="KW-0479">Metal-binding</keyword>
<dbReference type="PANTHER" id="PTHR46064">
    <property type="entry name" value="QUEUINE TRNA-RIBOSYLTRANSFERASE ACCESSORY SUBUNIT 2"/>
    <property type="match status" value="1"/>
</dbReference>
<dbReference type="GeneID" id="83204872"/>
<dbReference type="NCBIfam" id="TIGR00449">
    <property type="entry name" value="tgt_general"/>
    <property type="match status" value="1"/>
</dbReference>
<dbReference type="InterPro" id="IPR028592">
    <property type="entry name" value="QTRTD1"/>
</dbReference>
<dbReference type="InterPro" id="IPR036511">
    <property type="entry name" value="TGT-like_sf"/>
</dbReference>
<reference evidence="8" key="1">
    <citation type="submission" date="2022-11" db="EMBL/GenBank/DDBJ databases">
        <authorList>
            <person name="Petersen C."/>
        </authorList>
    </citation>
    <scope>NUCLEOTIDE SEQUENCE</scope>
    <source>
        <strain evidence="8">IBT 19713</strain>
    </source>
</reference>
<comment type="caution">
    <text evidence="8">The sequence shown here is derived from an EMBL/GenBank/DDBJ whole genome shotgun (WGS) entry which is preliminary data.</text>
</comment>
<evidence type="ECO:0000313" key="8">
    <source>
        <dbReference type="EMBL" id="KAJ5223731.1"/>
    </source>
</evidence>
<dbReference type="Proteomes" id="UP001150941">
    <property type="component" value="Unassembled WGS sequence"/>
</dbReference>
<keyword evidence="9" id="KW-1185">Reference proteome</keyword>
<feature type="compositionally biased region" description="Basic and acidic residues" evidence="6">
    <location>
        <begin position="412"/>
        <end position="422"/>
    </location>
</feature>
<feature type="binding site" evidence="5">
    <location>
        <position position="294"/>
    </location>
    <ligand>
        <name>Zn(2+)</name>
        <dbReference type="ChEBI" id="CHEBI:29105"/>
    </ligand>
</feature>
<keyword evidence="1 5" id="KW-0963">Cytoplasm</keyword>
<dbReference type="GO" id="GO:0006400">
    <property type="term" value="P:tRNA modification"/>
    <property type="evidence" value="ECO:0007669"/>
    <property type="project" value="InterPro"/>
</dbReference>
<accession>A0A9W9TI74</accession>
<dbReference type="InterPro" id="IPR002616">
    <property type="entry name" value="tRNA_ribo_trans-like"/>
</dbReference>
<comment type="cofactor">
    <cofactor evidence="5">
        <name>Zn(2+)</name>
        <dbReference type="ChEBI" id="CHEBI:29105"/>
    </cofactor>
    <text evidence="5">Binds 1 zinc ion per subunit.</text>
</comment>
<keyword evidence="4 5" id="KW-0862">Zinc</keyword>
<dbReference type="InterPro" id="IPR050852">
    <property type="entry name" value="Queuine_tRNA-ribosyltrfase"/>
</dbReference>
<sequence>MTTMDPATSNAPEMTFTVLGVLDAALHSSNVAGAVPHIAHDVVRKHTAINGLYIGLEDYMPLILGPRRVPPIACPAANTETSIAILTSVGFGQLTGTHYIEAARALKPDIVIGLADLIIGRPPGVKRRSKMVDRTHAYTQDTLERLYGDSLAESEKASALFFAPILPLDNTQQSLYLEDLEGEFRHRLFGLALYESASLSLVPEGLGSLPRLLLSEPSSPQDLLREISLGADLLAAPFVDAASDSGIALDFSFPAPSSAQHNAAQPLHLGFDLWSSVHTIDTSPLREGCACYACKHHHRAYFHHLLSAKEMSAWALLQIHNHHIIDLFFAGVRDSIQRGSFEEDVEIFNRAYASKIPDRTGQGPRLRGYQLPASAAHQPPRNPKAYGRLDDVVQKLAESESSVATPDTDSEGLEKHGFAEKA</sequence>
<feature type="binding site" evidence="5">
    <location>
        <position position="320"/>
    </location>
    <ligand>
        <name>Zn(2+)</name>
        <dbReference type="ChEBI" id="CHEBI:29105"/>
    </ligand>
</feature>